<organism evidence="4 5">
    <name type="scientific">Sandarakinorhabdus glacialis</name>
    <dbReference type="NCBI Taxonomy" id="1614636"/>
    <lineage>
        <taxon>Bacteria</taxon>
        <taxon>Pseudomonadati</taxon>
        <taxon>Pseudomonadota</taxon>
        <taxon>Alphaproteobacteria</taxon>
        <taxon>Sphingomonadales</taxon>
        <taxon>Sphingosinicellaceae</taxon>
        <taxon>Sandarakinorhabdus</taxon>
    </lineage>
</organism>
<feature type="domain" description="BD-FAE-like" evidence="3">
    <location>
        <begin position="56"/>
        <end position="242"/>
    </location>
</feature>
<feature type="chain" id="PRO_5037747357" evidence="2">
    <location>
        <begin position="32"/>
        <end position="285"/>
    </location>
</feature>
<dbReference type="InterPro" id="IPR029058">
    <property type="entry name" value="AB_hydrolase_fold"/>
</dbReference>
<reference evidence="4" key="2">
    <citation type="submission" date="2020-09" db="EMBL/GenBank/DDBJ databases">
        <authorList>
            <person name="Sun Q."/>
            <person name="Zhou Y."/>
        </authorList>
    </citation>
    <scope>NUCLEOTIDE SEQUENCE</scope>
    <source>
        <strain evidence="4">CGMCC 1.15519</strain>
    </source>
</reference>
<dbReference type="Proteomes" id="UP000635071">
    <property type="component" value="Unassembled WGS sequence"/>
</dbReference>
<dbReference type="PANTHER" id="PTHR48081:SF9">
    <property type="entry name" value="CARBOXYLESTERASE"/>
    <property type="match status" value="1"/>
</dbReference>
<dbReference type="AlphaFoldDB" id="A0A916ZTE6"/>
<evidence type="ECO:0000256" key="2">
    <source>
        <dbReference type="SAM" id="SignalP"/>
    </source>
</evidence>
<proteinExistence type="predicted"/>
<dbReference type="PROSITE" id="PS51257">
    <property type="entry name" value="PROKAR_LIPOPROTEIN"/>
    <property type="match status" value="1"/>
</dbReference>
<dbReference type="InterPro" id="IPR049492">
    <property type="entry name" value="BD-FAE-like_dom"/>
</dbReference>
<dbReference type="EMBL" id="BMJM01000006">
    <property type="protein sequence ID" value="GGE13355.1"/>
    <property type="molecule type" value="Genomic_DNA"/>
</dbReference>
<dbReference type="Pfam" id="PF20434">
    <property type="entry name" value="BD-FAE"/>
    <property type="match status" value="1"/>
</dbReference>
<dbReference type="GO" id="GO:0016787">
    <property type="term" value="F:hydrolase activity"/>
    <property type="evidence" value="ECO:0007669"/>
    <property type="project" value="UniProtKB-KW"/>
</dbReference>
<evidence type="ECO:0000256" key="1">
    <source>
        <dbReference type="ARBA" id="ARBA00022801"/>
    </source>
</evidence>
<dbReference type="PANTHER" id="PTHR48081">
    <property type="entry name" value="AB HYDROLASE SUPERFAMILY PROTEIN C4A8.06C"/>
    <property type="match status" value="1"/>
</dbReference>
<keyword evidence="2" id="KW-0732">Signal</keyword>
<dbReference type="RefSeq" id="WP_188762781.1">
    <property type="nucleotide sequence ID" value="NZ_BMJM01000006.1"/>
</dbReference>
<keyword evidence="1" id="KW-0378">Hydrolase</keyword>
<feature type="signal peptide" evidence="2">
    <location>
        <begin position="1"/>
        <end position="31"/>
    </location>
</feature>
<gene>
    <name evidence="4" type="ORF">GCM10011529_19640</name>
</gene>
<dbReference type="Gene3D" id="3.40.50.1820">
    <property type="entry name" value="alpha/beta hydrolase"/>
    <property type="match status" value="1"/>
</dbReference>
<sequence>MVPTRRWLITIGVLAALAGCSSLGTLNTVNAITPGDGGVRQVGADIAFGPDPRQKLDIYAPDNAKAAPVLVFFYGGSWSSGRRQDYAFAAKALAARGFIVVVPDYRLVPQVRYPAFIEDGAAAVAWTSEYIARYQGDPARIGVIGHSAGAYIALMLALDRRWLIAAGAPDAIKAAVGLAGPYDFAPFEPGGAAQAAFGREPDPRVTQPVNSARKDAPPVLLLSGSDDTTVRPRNATALAAALGRPGAVKLYPGIGHIGIILAVSKPFRGKAPVLADATGFFHREL</sequence>
<evidence type="ECO:0000259" key="3">
    <source>
        <dbReference type="Pfam" id="PF20434"/>
    </source>
</evidence>
<keyword evidence="5" id="KW-1185">Reference proteome</keyword>
<dbReference type="InterPro" id="IPR050300">
    <property type="entry name" value="GDXG_lipolytic_enzyme"/>
</dbReference>
<protein>
    <submittedName>
        <fullName evidence="4">Carboxylesterase</fullName>
    </submittedName>
</protein>
<dbReference type="SUPFAM" id="SSF53474">
    <property type="entry name" value="alpha/beta-Hydrolases"/>
    <property type="match status" value="1"/>
</dbReference>
<evidence type="ECO:0000313" key="5">
    <source>
        <dbReference type="Proteomes" id="UP000635071"/>
    </source>
</evidence>
<comment type="caution">
    <text evidence="4">The sequence shown here is derived from an EMBL/GenBank/DDBJ whole genome shotgun (WGS) entry which is preliminary data.</text>
</comment>
<name>A0A916ZTE6_9SPHN</name>
<evidence type="ECO:0000313" key="4">
    <source>
        <dbReference type="EMBL" id="GGE13355.1"/>
    </source>
</evidence>
<accession>A0A916ZTE6</accession>
<reference evidence="4" key="1">
    <citation type="journal article" date="2014" name="Int. J. Syst. Evol. Microbiol.">
        <title>Complete genome sequence of Corynebacterium casei LMG S-19264T (=DSM 44701T), isolated from a smear-ripened cheese.</title>
        <authorList>
            <consortium name="US DOE Joint Genome Institute (JGI-PGF)"/>
            <person name="Walter F."/>
            <person name="Albersmeier A."/>
            <person name="Kalinowski J."/>
            <person name="Ruckert C."/>
        </authorList>
    </citation>
    <scope>NUCLEOTIDE SEQUENCE</scope>
    <source>
        <strain evidence="4">CGMCC 1.15519</strain>
    </source>
</reference>